<dbReference type="InterPro" id="IPR020846">
    <property type="entry name" value="MFS_dom"/>
</dbReference>
<dbReference type="RefSeq" id="WP_121483956.1">
    <property type="nucleotide sequence ID" value="NZ_QQXL01000001.1"/>
</dbReference>
<feature type="transmembrane region" description="Helical" evidence="6">
    <location>
        <begin position="220"/>
        <end position="241"/>
    </location>
</feature>
<dbReference type="GO" id="GO:0022857">
    <property type="term" value="F:transmembrane transporter activity"/>
    <property type="evidence" value="ECO:0007669"/>
    <property type="project" value="InterPro"/>
</dbReference>
<organism evidence="8 9">
    <name type="scientific">Galactobacter caseinivorans</name>
    <dbReference type="NCBI Taxonomy" id="2676123"/>
    <lineage>
        <taxon>Bacteria</taxon>
        <taxon>Bacillati</taxon>
        <taxon>Actinomycetota</taxon>
        <taxon>Actinomycetes</taxon>
        <taxon>Micrococcales</taxon>
        <taxon>Micrococcaceae</taxon>
        <taxon>Galactobacter</taxon>
    </lineage>
</organism>
<keyword evidence="3 6" id="KW-0812">Transmembrane</keyword>
<evidence type="ECO:0000256" key="2">
    <source>
        <dbReference type="ARBA" id="ARBA00022448"/>
    </source>
</evidence>
<accession>A0A496PMC9</accession>
<proteinExistence type="predicted"/>
<dbReference type="PANTHER" id="PTHR42718">
    <property type="entry name" value="MAJOR FACILITATOR SUPERFAMILY MULTIDRUG TRANSPORTER MFSC"/>
    <property type="match status" value="1"/>
</dbReference>
<feature type="transmembrane region" description="Helical" evidence="6">
    <location>
        <begin position="286"/>
        <end position="305"/>
    </location>
</feature>
<dbReference type="Pfam" id="PF07690">
    <property type="entry name" value="MFS_1"/>
    <property type="match status" value="1"/>
</dbReference>
<evidence type="ECO:0000256" key="5">
    <source>
        <dbReference type="ARBA" id="ARBA00023136"/>
    </source>
</evidence>
<evidence type="ECO:0000256" key="1">
    <source>
        <dbReference type="ARBA" id="ARBA00004651"/>
    </source>
</evidence>
<comment type="caution">
    <text evidence="8">The sequence shown here is derived from an EMBL/GenBank/DDBJ whole genome shotgun (WGS) entry which is preliminary data.</text>
</comment>
<comment type="subcellular location">
    <subcellularLocation>
        <location evidence="1">Cell membrane</location>
        <topology evidence="1">Multi-pass membrane protein</topology>
    </subcellularLocation>
</comment>
<dbReference type="Gene3D" id="1.20.1250.20">
    <property type="entry name" value="MFS general substrate transporter like domains"/>
    <property type="match status" value="2"/>
</dbReference>
<keyword evidence="4 6" id="KW-1133">Transmembrane helix</keyword>
<dbReference type="PANTHER" id="PTHR42718:SF9">
    <property type="entry name" value="MAJOR FACILITATOR SUPERFAMILY MULTIDRUG TRANSPORTER MFSC"/>
    <property type="match status" value="1"/>
</dbReference>
<keyword evidence="9" id="KW-1185">Reference proteome</keyword>
<gene>
    <name evidence="8" type="ORF">DWQ67_02345</name>
</gene>
<keyword evidence="5 6" id="KW-0472">Membrane</keyword>
<reference evidence="8 9" key="1">
    <citation type="submission" date="2018-07" db="EMBL/GenBank/DDBJ databases">
        <title>Arthrobacter sp. nov., isolated from raw cow's milk with high bacterial count.</title>
        <authorList>
            <person name="Hahne J."/>
            <person name="Isele D."/>
            <person name="Lipski A."/>
        </authorList>
    </citation>
    <scope>NUCLEOTIDE SEQUENCE [LARGE SCALE GENOMIC DNA]</scope>
    <source>
        <strain evidence="8 9">JZ R-183</strain>
    </source>
</reference>
<dbReference type="InterPro" id="IPR036259">
    <property type="entry name" value="MFS_trans_sf"/>
</dbReference>
<feature type="domain" description="Major facilitator superfamily (MFS) profile" evidence="7">
    <location>
        <begin position="14"/>
        <end position="415"/>
    </location>
</feature>
<evidence type="ECO:0000256" key="3">
    <source>
        <dbReference type="ARBA" id="ARBA00022692"/>
    </source>
</evidence>
<feature type="transmembrane region" description="Helical" evidence="6">
    <location>
        <begin position="169"/>
        <end position="188"/>
    </location>
</feature>
<sequence>MSAPATPHSRAWLVWGAAVLAYLVSVTQRTSFGIAGLEATERYDASASILATFSVVQLLVYAGMQIPVGALVDRFGSRKMIAGGAALMGAGQLVLAFSDVTALGFLGRVLVGAGDAMTFVSVMRLLPAWFPPRRNPIMAQLTGMVGQVGQIVSLVPFAALLHLSGWTSAFLSLAGLSVLAFTLAAPAVRDRPSGVPAPAAENESLGSLIKQAWAVPGTRLAFWTHWISAFGLNVFLLSWGYPFLVSAQGVEPAMASTIMALFVVVAIVFGPVVGTAVARFPLRRSNLVLLVVFAAMLTWSVVLLWPGRAPLWLLVVLALVVAAGGPTSMVAFDFARTENPPRLIGTATGLANVGAFSGALIAIWSVGVVLDLAQHASGGGRELYSLDGFRLAFLVLFVFYAVGLIGFFIERRRTRRLRGPVPPLYRSVVRRLHRG</sequence>
<feature type="transmembrane region" description="Helical" evidence="6">
    <location>
        <begin position="80"/>
        <end position="97"/>
    </location>
</feature>
<protein>
    <submittedName>
        <fullName evidence="8">MFS transporter</fullName>
    </submittedName>
</protein>
<feature type="transmembrane region" description="Helical" evidence="6">
    <location>
        <begin position="389"/>
        <end position="409"/>
    </location>
</feature>
<feature type="transmembrane region" description="Helical" evidence="6">
    <location>
        <begin position="45"/>
        <end position="68"/>
    </location>
</feature>
<dbReference type="InterPro" id="IPR011701">
    <property type="entry name" value="MFS"/>
</dbReference>
<feature type="transmembrane region" description="Helical" evidence="6">
    <location>
        <begin position="253"/>
        <end position="274"/>
    </location>
</feature>
<dbReference type="AlphaFoldDB" id="A0A496PMC9"/>
<feature type="transmembrane region" description="Helical" evidence="6">
    <location>
        <begin position="311"/>
        <end position="332"/>
    </location>
</feature>
<dbReference type="PROSITE" id="PS50850">
    <property type="entry name" value="MFS"/>
    <property type="match status" value="1"/>
</dbReference>
<keyword evidence="2" id="KW-0813">Transport</keyword>
<evidence type="ECO:0000256" key="4">
    <source>
        <dbReference type="ARBA" id="ARBA00022989"/>
    </source>
</evidence>
<dbReference type="SUPFAM" id="SSF103473">
    <property type="entry name" value="MFS general substrate transporter"/>
    <property type="match status" value="1"/>
</dbReference>
<dbReference type="CDD" id="cd06174">
    <property type="entry name" value="MFS"/>
    <property type="match status" value="1"/>
</dbReference>
<evidence type="ECO:0000256" key="6">
    <source>
        <dbReference type="SAM" id="Phobius"/>
    </source>
</evidence>
<dbReference type="GO" id="GO:0005886">
    <property type="term" value="C:plasma membrane"/>
    <property type="evidence" value="ECO:0007669"/>
    <property type="project" value="UniProtKB-SubCell"/>
</dbReference>
<dbReference type="Proteomes" id="UP000273119">
    <property type="component" value="Unassembled WGS sequence"/>
</dbReference>
<evidence type="ECO:0000259" key="7">
    <source>
        <dbReference type="PROSITE" id="PS50850"/>
    </source>
</evidence>
<feature type="transmembrane region" description="Helical" evidence="6">
    <location>
        <begin position="344"/>
        <end position="369"/>
    </location>
</feature>
<evidence type="ECO:0000313" key="9">
    <source>
        <dbReference type="Proteomes" id="UP000273119"/>
    </source>
</evidence>
<evidence type="ECO:0000313" key="8">
    <source>
        <dbReference type="EMBL" id="RKW71693.1"/>
    </source>
</evidence>
<name>A0A496PMC9_9MICC</name>
<dbReference type="EMBL" id="QQXL01000001">
    <property type="protein sequence ID" value="RKW71693.1"/>
    <property type="molecule type" value="Genomic_DNA"/>
</dbReference>